<feature type="domain" description="MBG" evidence="1">
    <location>
        <begin position="112"/>
        <end position="181"/>
    </location>
</feature>
<organism evidence="2 3">
    <name type="scientific">Geoalkalibacter ferrihydriticus DSM 17813</name>
    <dbReference type="NCBI Taxonomy" id="1121915"/>
    <lineage>
        <taxon>Bacteria</taxon>
        <taxon>Pseudomonadati</taxon>
        <taxon>Thermodesulfobacteriota</taxon>
        <taxon>Desulfuromonadia</taxon>
        <taxon>Desulfuromonadales</taxon>
        <taxon>Geoalkalibacteraceae</taxon>
        <taxon>Geoalkalibacter</taxon>
    </lineage>
</organism>
<feature type="non-terminal residue" evidence="2">
    <location>
        <position position="194"/>
    </location>
</feature>
<feature type="domain" description="MBG" evidence="1">
    <location>
        <begin position="4"/>
        <end position="73"/>
    </location>
</feature>
<dbReference type="EMBL" id="JWJD01000022">
    <property type="protein sequence ID" value="KIH75341.1"/>
    <property type="molecule type" value="Genomic_DNA"/>
</dbReference>
<accession>A0A0C2HEE9</accession>
<feature type="non-terminal residue" evidence="2">
    <location>
        <position position="1"/>
    </location>
</feature>
<dbReference type="AlphaFoldDB" id="A0A0C2HEE9"/>
<name>A0A0C2HEE9_9BACT</name>
<evidence type="ECO:0000259" key="1">
    <source>
        <dbReference type="Pfam" id="PF18676"/>
    </source>
</evidence>
<evidence type="ECO:0000313" key="3">
    <source>
        <dbReference type="Proteomes" id="UP000035068"/>
    </source>
</evidence>
<evidence type="ECO:0000313" key="2">
    <source>
        <dbReference type="EMBL" id="KIH75341.1"/>
    </source>
</evidence>
<dbReference type="Pfam" id="PF18676">
    <property type="entry name" value="MBG_2"/>
    <property type="match status" value="2"/>
</dbReference>
<comment type="caution">
    <text evidence="2">The sequence shown here is derived from an EMBL/GenBank/DDBJ whole genome shotgun (WGS) entry which is preliminary data.</text>
</comment>
<gene>
    <name evidence="2" type="ORF">GFER_17320</name>
</gene>
<dbReference type="Proteomes" id="UP000035068">
    <property type="component" value="Unassembled WGS sequence"/>
</dbReference>
<dbReference type="RefSeq" id="WP_040101322.1">
    <property type="nucleotide sequence ID" value="NZ_JWJD01000022.1"/>
</dbReference>
<sequence length="194" mass="20160">PRPISVTADEKTKVYGNADPALTYTINSGSLVGNDSLGALIRAPGENVGNYLIDASVLENGNYLITANNGALSITQRPITVTADDQSKVYGNADPYLITANNGALSITQRPITVTADDQSKVYGNADPALTYTINSGSLVGNDSLGALTRAEGENVGSYLINASVLENGNYLITANNGALSITPRPITIVADDK</sequence>
<reference evidence="2 3" key="1">
    <citation type="submission" date="2014-12" db="EMBL/GenBank/DDBJ databases">
        <title>Genomes of Geoalkalibacter ferrihydriticus and Geoalkalibacter subterraneus, two haloalkaliphilic metal-reducing members of the Geobacteraceae.</title>
        <authorList>
            <person name="Badalamenti J.P."/>
            <person name="Torres C.I."/>
            <person name="Krajmalnik-Brown R."/>
            <person name="Bond D.R."/>
        </authorList>
    </citation>
    <scope>NUCLEOTIDE SEQUENCE [LARGE SCALE GENOMIC DNA]</scope>
    <source>
        <strain evidence="2 3">DSM 17813</strain>
    </source>
</reference>
<dbReference type="InterPro" id="IPR041286">
    <property type="entry name" value="MBG_2"/>
</dbReference>
<keyword evidence="3" id="KW-1185">Reference proteome</keyword>
<dbReference type="Gene3D" id="3.30.160.710">
    <property type="match status" value="1"/>
</dbReference>
<protein>
    <recommendedName>
        <fullName evidence="1">MBG domain-containing protein</fullName>
    </recommendedName>
</protein>
<proteinExistence type="predicted"/>